<sequence>MKISIINILLIIIFISGCAKVATYNPKYPLENKTLFSNKINYIVIADEFCDGTGDKLNILNPLLDEMERTLNAKGGYQIIRFKKGSKIK</sequence>
<dbReference type="EMBL" id="UINC01179999">
    <property type="protein sequence ID" value="SVD88972.1"/>
    <property type="molecule type" value="Genomic_DNA"/>
</dbReference>
<accession>A0A382Z0D0</accession>
<evidence type="ECO:0000313" key="1">
    <source>
        <dbReference type="EMBL" id="SVD88972.1"/>
    </source>
</evidence>
<gene>
    <name evidence="1" type="ORF">METZ01_LOCUS441826</name>
</gene>
<feature type="non-terminal residue" evidence="1">
    <location>
        <position position="89"/>
    </location>
</feature>
<name>A0A382Z0D0_9ZZZZ</name>
<reference evidence="1" key="1">
    <citation type="submission" date="2018-05" db="EMBL/GenBank/DDBJ databases">
        <authorList>
            <person name="Lanie J.A."/>
            <person name="Ng W.-L."/>
            <person name="Kazmierczak K.M."/>
            <person name="Andrzejewski T.M."/>
            <person name="Davidsen T.M."/>
            <person name="Wayne K.J."/>
            <person name="Tettelin H."/>
            <person name="Glass J.I."/>
            <person name="Rusch D."/>
            <person name="Podicherti R."/>
            <person name="Tsui H.-C.T."/>
            <person name="Winkler M.E."/>
        </authorList>
    </citation>
    <scope>NUCLEOTIDE SEQUENCE</scope>
</reference>
<proteinExistence type="predicted"/>
<dbReference type="AlphaFoldDB" id="A0A382Z0D0"/>
<dbReference type="PROSITE" id="PS51257">
    <property type="entry name" value="PROKAR_LIPOPROTEIN"/>
    <property type="match status" value="1"/>
</dbReference>
<organism evidence="1">
    <name type="scientific">marine metagenome</name>
    <dbReference type="NCBI Taxonomy" id="408172"/>
    <lineage>
        <taxon>unclassified sequences</taxon>
        <taxon>metagenomes</taxon>
        <taxon>ecological metagenomes</taxon>
    </lineage>
</organism>
<protein>
    <submittedName>
        <fullName evidence="1">Uncharacterized protein</fullName>
    </submittedName>
</protein>